<evidence type="ECO:0008006" key="3">
    <source>
        <dbReference type="Google" id="ProtNLM"/>
    </source>
</evidence>
<proteinExistence type="predicted"/>
<dbReference type="Proteomes" id="UP000886602">
    <property type="component" value="Unassembled WGS sequence"/>
</dbReference>
<comment type="caution">
    <text evidence="1">The sequence shown here is derived from an EMBL/GenBank/DDBJ whole genome shotgun (WGS) entry which is preliminary data.</text>
</comment>
<dbReference type="AlphaFoldDB" id="A0A9D7FJ52"/>
<dbReference type="EMBL" id="JADJNC010000009">
    <property type="protein sequence ID" value="MBK7422846.1"/>
    <property type="molecule type" value="Genomic_DNA"/>
</dbReference>
<evidence type="ECO:0000313" key="1">
    <source>
        <dbReference type="EMBL" id="MBK7422846.1"/>
    </source>
</evidence>
<organism evidence="1 2">
    <name type="scientific">Candidatus Propionivibrio dominans</name>
    <dbReference type="NCBI Taxonomy" id="2954373"/>
    <lineage>
        <taxon>Bacteria</taxon>
        <taxon>Pseudomonadati</taxon>
        <taxon>Pseudomonadota</taxon>
        <taxon>Betaproteobacteria</taxon>
        <taxon>Rhodocyclales</taxon>
        <taxon>Rhodocyclaceae</taxon>
        <taxon>Propionivibrio</taxon>
    </lineage>
</organism>
<sequence>MCNYVYMAIGAPKDITQCRSFFAEPSQPRQRMYEALRAYFLEDQPSQTVARNFGYSPGAFRVLCHQFRRDPDPQFFVTPSHGPRSQPKKSSARELAVMLRKQNHSVYEIAQALKERQMALSPTAVRELLRAEGFAPLPRRLDEERPTCIAPTVEPVADARAFSLIPGTQFVTRCGGLFLFLPELVRLQVDTLANAARLPGSVMIPSGHALRAALALKLWSIERKSHVMALVADPGLALFCGLNAIPKKSYLCEYSSRLDHVRTTALLAAWHRTVAQDNLFAGESFNLDFHSVPYYGEDPQLERHYVSMRSRAQPSVLAFLAQDAAGRAFCYSNADLRKGEEAEEIFHFIAFWKKHHGENPRHLVFDSRLTTYGHLARLEALDITFITLRRRSAKLLAEIKGLPASSWRRVKLDVPARKYKTPQVFEQPVTLAGATFRQLFVLDLGHEEPTILLTNDRHSTPAKLLTRYAQRMLIENALSDAVRFFHMDALSSAVGLKVDFDMALLVIASGLYRLLAQRMRGYADAQARHIFRDLIDTPADVTVTEREVHVRFHRRAHLPIIIASGILDSPVQVPWWQDYTLSMSS</sequence>
<protein>
    <recommendedName>
        <fullName evidence="3">Transposase</fullName>
    </recommendedName>
</protein>
<evidence type="ECO:0000313" key="2">
    <source>
        <dbReference type="Proteomes" id="UP000886602"/>
    </source>
</evidence>
<reference evidence="1" key="1">
    <citation type="submission" date="2020-10" db="EMBL/GenBank/DDBJ databases">
        <title>Connecting structure to function with the recovery of over 1000 high-quality activated sludge metagenome-assembled genomes encoding full-length rRNA genes using long-read sequencing.</title>
        <authorList>
            <person name="Singleton C.M."/>
            <person name="Petriglieri F."/>
            <person name="Kristensen J.M."/>
            <person name="Kirkegaard R.H."/>
            <person name="Michaelsen T.Y."/>
            <person name="Andersen M.H."/>
            <person name="Karst S.M."/>
            <person name="Dueholm M.S."/>
            <person name="Nielsen P.H."/>
            <person name="Albertsen M."/>
        </authorList>
    </citation>
    <scope>NUCLEOTIDE SEQUENCE</scope>
    <source>
        <strain evidence="1">EsbW_18-Q3-R4-48_MAXAC.044</strain>
    </source>
</reference>
<gene>
    <name evidence="1" type="ORF">IPJ48_06945</name>
</gene>
<accession>A0A9D7FJ52</accession>
<name>A0A9D7FJ52_9RHOO</name>